<dbReference type="GO" id="GO:0003677">
    <property type="term" value="F:DNA binding"/>
    <property type="evidence" value="ECO:0007669"/>
    <property type="project" value="UniProtKB-KW"/>
</dbReference>
<dbReference type="GO" id="GO:0006355">
    <property type="term" value="P:regulation of DNA-templated transcription"/>
    <property type="evidence" value="ECO:0007669"/>
    <property type="project" value="UniProtKB-ARBA"/>
</dbReference>
<feature type="domain" description="Myb-like" evidence="7">
    <location>
        <begin position="66"/>
        <end position="125"/>
    </location>
</feature>
<evidence type="ECO:0000259" key="7">
    <source>
        <dbReference type="PROSITE" id="PS50090"/>
    </source>
</evidence>
<dbReference type="GO" id="GO:0005634">
    <property type="term" value="C:nucleus"/>
    <property type="evidence" value="ECO:0007669"/>
    <property type="project" value="UniProtKB-SubCell"/>
</dbReference>
<reference evidence="8" key="1">
    <citation type="submission" date="2019-12" db="EMBL/GenBank/DDBJ databases">
        <authorList>
            <person name="Scholes J."/>
        </authorList>
    </citation>
    <scope>NUCLEOTIDE SEQUENCE</scope>
</reference>
<dbReference type="Proteomes" id="UP001153555">
    <property type="component" value="Unassembled WGS sequence"/>
</dbReference>
<keyword evidence="2" id="KW-0805">Transcription regulation</keyword>
<sequence length="333" mass="38360">MDDQYGLMPPDLQRYAGGPGFFPPPLLQPPLAAAEAELHSGCLGLTQTHPYDVLAFRPAEGGSSGGRWQKQETLTLLEIRSRLDSKFKEANHKGPLWDEVSRILSEEHGYQRSGKKCREKFENLYKYYKKTKDGKAGRQDRKHYRFFRQLEALYGQNNINNSSASNSEAHHHQPFDNFPSNEPDTTTTSTNDTEGLKNRKMGWKAKIEEFVDLRMKGLMEKQEAWMEKMMEMVERKEKERLMREEEWRRQDVARIEREHRFWAGERAWVEARDTALMEALHKLAGKDFVAQQGNNNNGCNNGSINNGNGVSVNGVNESCLRYFMGDGYGRIMD</sequence>
<evidence type="ECO:0000256" key="3">
    <source>
        <dbReference type="ARBA" id="ARBA00023125"/>
    </source>
</evidence>
<evidence type="ECO:0000256" key="4">
    <source>
        <dbReference type="ARBA" id="ARBA00023163"/>
    </source>
</evidence>
<accession>A0A9N7MUE5</accession>
<evidence type="ECO:0000256" key="5">
    <source>
        <dbReference type="ARBA" id="ARBA00023242"/>
    </source>
</evidence>
<protein>
    <submittedName>
        <fullName evidence="8">Trihelix transcription factor PTL</fullName>
    </submittedName>
</protein>
<comment type="caution">
    <text evidence="8">The sequence shown here is derived from an EMBL/GenBank/DDBJ whole genome shotgun (WGS) entry which is preliminary data.</text>
</comment>
<feature type="compositionally biased region" description="Low complexity" evidence="6">
    <location>
        <begin position="179"/>
        <end position="193"/>
    </location>
</feature>
<dbReference type="PANTHER" id="PTHR21654:SF60">
    <property type="entry name" value="TRIHELIX TRANSCRIPTION FACTOR PTL"/>
    <property type="match status" value="1"/>
</dbReference>
<dbReference type="InterPro" id="IPR044822">
    <property type="entry name" value="Myb_DNA-bind_4"/>
</dbReference>
<keyword evidence="3" id="KW-0238">DNA-binding</keyword>
<feature type="compositionally biased region" description="Low complexity" evidence="6">
    <location>
        <begin position="158"/>
        <end position="167"/>
    </location>
</feature>
<evidence type="ECO:0000256" key="6">
    <source>
        <dbReference type="SAM" id="MobiDB-lite"/>
    </source>
</evidence>
<dbReference type="Gene3D" id="1.10.10.60">
    <property type="entry name" value="Homeodomain-like"/>
    <property type="match status" value="1"/>
</dbReference>
<evidence type="ECO:0000256" key="2">
    <source>
        <dbReference type="ARBA" id="ARBA00023015"/>
    </source>
</evidence>
<dbReference type="AlphaFoldDB" id="A0A9N7MUE5"/>
<name>A0A9N7MUE5_STRHE</name>
<dbReference type="Pfam" id="PF13837">
    <property type="entry name" value="Myb_DNA-bind_4"/>
    <property type="match status" value="1"/>
</dbReference>
<keyword evidence="5" id="KW-0539">Nucleus</keyword>
<dbReference type="FunFam" id="1.10.10.60:FF:000342">
    <property type="entry name" value="trihelix transcription factor PTL-like"/>
    <property type="match status" value="1"/>
</dbReference>
<evidence type="ECO:0000313" key="8">
    <source>
        <dbReference type="EMBL" id="CAA0818861.1"/>
    </source>
</evidence>
<dbReference type="InterPro" id="IPR001005">
    <property type="entry name" value="SANT/Myb"/>
</dbReference>
<dbReference type="OrthoDB" id="1919525at2759"/>
<proteinExistence type="predicted"/>
<keyword evidence="9" id="KW-1185">Reference proteome</keyword>
<dbReference type="CDD" id="cd12203">
    <property type="entry name" value="GT1"/>
    <property type="match status" value="1"/>
</dbReference>
<dbReference type="PANTHER" id="PTHR21654">
    <property type="entry name" value="FI21293P1"/>
    <property type="match status" value="1"/>
</dbReference>
<dbReference type="PROSITE" id="PS50090">
    <property type="entry name" value="MYB_LIKE"/>
    <property type="match status" value="1"/>
</dbReference>
<gene>
    <name evidence="8" type="ORF">SHERM_17752</name>
</gene>
<keyword evidence="4" id="KW-0804">Transcription</keyword>
<evidence type="ECO:0000256" key="1">
    <source>
        <dbReference type="ARBA" id="ARBA00004123"/>
    </source>
</evidence>
<feature type="region of interest" description="Disordered" evidence="6">
    <location>
        <begin position="158"/>
        <end position="197"/>
    </location>
</feature>
<evidence type="ECO:0000313" key="9">
    <source>
        <dbReference type="Proteomes" id="UP001153555"/>
    </source>
</evidence>
<organism evidence="8 9">
    <name type="scientific">Striga hermonthica</name>
    <name type="common">Purple witchweed</name>
    <name type="synonym">Buchnera hermonthica</name>
    <dbReference type="NCBI Taxonomy" id="68872"/>
    <lineage>
        <taxon>Eukaryota</taxon>
        <taxon>Viridiplantae</taxon>
        <taxon>Streptophyta</taxon>
        <taxon>Embryophyta</taxon>
        <taxon>Tracheophyta</taxon>
        <taxon>Spermatophyta</taxon>
        <taxon>Magnoliopsida</taxon>
        <taxon>eudicotyledons</taxon>
        <taxon>Gunneridae</taxon>
        <taxon>Pentapetalae</taxon>
        <taxon>asterids</taxon>
        <taxon>lamiids</taxon>
        <taxon>Lamiales</taxon>
        <taxon>Orobanchaceae</taxon>
        <taxon>Buchnereae</taxon>
        <taxon>Striga</taxon>
    </lineage>
</organism>
<dbReference type="EMBL" id="CACSLK010017620">
    <property type="protein sequence ID" value="CAA0818861.1"/>
    <property type="molecule type" value="Genomic_DNA"/>
</dbReference>
<comment type="subcellular location">
    <subcellularLocation>
        <location evidence="1">Nucleus</location>
    </subcellularLocation>
</comment>